<reference evidence="2" key="2">
    <citation type="submission" date="2022-01" db="EMBL/GenBank/DDBJ databases">
        <authorList>
            <person name="Yamashiro T."/>
            <person name="Shiraishi A."/>
            <person name="Satake H."/>
            <person name="Nakayama K."/>
        </authorList>
    </citation>
    <scope>NUCLEOTIDE SEQUENCE</scope>
</reference>
<accession>A0ABQ5B8T1</accession>
<evidence type="ECO:0000313" key="3">
    <source>
        <dbReference type="Proteomes" id="UP001151760"/>
    </source>
</evidence>
<feature type="region of interest" description="Disordered" evidence="1">
    <location>
        <begin position="132"/>
        <end position="193"/>
    </location>
</feature>
<dbReference type="EMBL" id="BQNB010012994">
    <property type="protein sequence ID" value="GJT10517.1"/>
    <property type="molecule type" value="Genomic_DNA"/>
</dbReference>
<evidence type="ECO:0000313" key="2">
    <source>
        <dbReference type="EMBL" id="GJT10517.1"/>
    </source>
</evidence>
<evidence type="ECO:0000256" key="1">
    <source>
        <dbReference type="SAM" id="MobiDB-lite"/>
    </source>
</evidence>
<dbReference type="Proteomes" id="UP001151760">
    <property type="component" value="Unassembled WGS sequence"/>
</dbReference>
<keyword evidence="3" id="KW-1185">Reference proteome</keyword>
<feature type="compositionally biased region" description="Polar residues" evidence="1">
    <location>
        <begin position="181"/>
        <end position="193"/>
    </location>
</feature>
<sequence>MVVNSFVDVNTFVKVNSSVVMNDSVNYVEMYNKCLELEAELIKQHNMVEKDEYNRLSKRFSELEQHCISLEILDLVTLAPHGKNNRETHIYYLNHTNEQQVAILREIVEQAKSLSPYSASYSAYNTPKASNRPLLSSIGVNPSTSASGSKPSGNTKNDRISRTPSSNEKNKVEVQSRKVKSSLNKRNPDSKNVCNEHVNHLVKGAQALCSVCNECLFDANHAMCLIDHVNMFNSVGYKWKPTGRTFTLVGNAYTLTRLTATNKVPLRVPITLEVVAPEHVVTRVYTRRPKAPKSVPNSIPKVAKSMTANRMEPGTSRGSDTSVAPSYSFFIDCMLSKLFCGIWTLAAPST</sequence>
<proteinExistence type="predicted"/>
<evidence type="ECO:0008006" key="4">
    <source>
        <dbReference type="Google" id="ProtNLM"/>
    </source>
</evidence>
<reference evidence="2" key="1">
    <citation type="journal article" date="2022" name="Int. J. Mol. Sci.">
        <title>Draft Genome of Tanacetum Coccineum: Genomic Comparison of Closely Related Tanacetum-Family Plants.</title>
        <authorList>
            <person name="Yamashiro T."/>
            <person name="Shiraishi A."/>
            <person name="Nakayama K."/>
            <person name="Satake H."/>
        </authorList>
    </citation>
    <scope>NUCLEOTIDE SEQUENCE</scope>
</reference>
<name>A0ABQ5B8T1_9ASTR</name>
<comment type="caution">
    <text evidence="2">The sequence shown here is derived from an EMBL/GenBank/DDBJ whole genome shotgun (WGS) entry which is preliminary data.</text>
</comment>
<organism evidence="2 3">
    <name type="scientific">Tanacetum coccineum</name>
    <dbReference type="NCBI Taxonomy" id="301880"/>
    <lineage>
        <taxon>Eukaryota</taxon>
        <taxon>Viridiplantae</taxon>
        <taxon>Streptophyta</taxon>
        <taxon>Embryophyta</taxon>
        <taxon>Tracheophyta</taxon>
        <taxon>Spermatophyta</taxon>
        <taxon>Magnoliopsida</taxon>
        <taxon>eudicotyledons</taxon>
        <taxon>Gunneridae</taxon>
        <taxon>Pentapetalae</taxon>
        <taxon>asterids</taxon>
        <taxon>campanulids</taxon>
        <taxon>Asterales</taxon>
        <taxon>Asteraceae</taxon>
        <taxon>Asteroideae</taxon>
        <taxon>Anthemideae</taxon>
        <taxon>Anthemidinae</taxon>
        <taxon>Tanacetum</taxon>
    </lineage>
</organism>
<gene>
    <name evidence="2" type="ORF">Tco_0857559</name>
</gene>
<feature type="compositionally biased region" description="Polar residues" evidence="1">
    <location>
        <begin position="138"/>
        <end position="155"/>
    </location>
</feature>
<protein>
    <recommendedName>
        <fullName evidence="4">Integrase, catalytic region, zinc finger, CCHC-type, peptidase aspartic, catalytic</fullName>
    </recommendedName>
</protein>